<proteinExistence type="predicted"/>
<dbReference type="Proteomes" id="UP001207742">
    <property type="component" value="Unassembled WGS sequence"/>
</dbReference>
<accession>A0ABT3IHR7</accession>
<evidence type="ECO:0000256" key="1">
    <source>
        <dbReference type="SAM" id="SignalP"/>
    </source>
</evidence>
<reference evidence="2 3" key="1">
    <citation type="submission" date="2022-10" db="EMBL/GenBank/DDBJ databases">
        <title>Chitinophaga nivalis PC15 sp. nov., isolated from Pyeongchang county, South Korea.</title>
        <authorList>
            <person name="Trinh H.N."/>
        </authorList>
    </citation>
    <scope>NUCLEOTIDE SEQUENCE [LARGE SCALE GENOMIC DNA]</scope>
    <source>
        <strain evidence="2 3">PC14</strain>
    </source>
</reference>
<gene>
    <name evidence="2" type="ORF">OL497_06185</name>
</gene>
<evidence type="ECO:0000313" key="2">
    <source>
        <dbReference type="EMBL" id="MCW3483471.1"/>
    </source>
</evidence>
<keyword evidence="3" id="KW-1185">Reference proteome</keyword>
<organism evidence="2 3">
    <name type="scientific">Chitinophaga nivalis</name>
    <dbReference type="NCBI Taxonomy" id="2991709"/>
    <lineage>
        <taxon>Bacteria</taxon>
        <taxon>Pseudomonadati</taxon>
        <taxon>Bacteroidota</taxon>
        <taxon>Chitinophagia</taxon>
        <taxon>Chitinophagales</taxon>
        <taxon>Chitinophagaceae</taxon>
        <taxon>Chitinophaga</taxon>
    </lineage>
</organism>
<dbReference type="EMBL" id="JAPDNS010000001">
    <property type="protein sequence ID" value="MCW3483471.1"/>
    <property type="molecule type" value="Genomic_DNA"/>
</dbReference>
<feature type="signal peptide" evidence="1">
    <location>
        <begin position="1"/>
        <end position="22"/>
    </location>
</feature>
<keyword evidence="1" id="KW-0732">Signal</keyword>
<protein>
    <recommendedName>
        <fullName evidence="4">Secreted protein</fullName>
    </recommendedName>
</protein>
<dbReference type="RefSeq" id="WP_264728835.1">
    <property type="nucleotide sequence ID" value="NZ_JAPDNR010000001.1"/>
</dbReference>
<comment type="caution">
    <text evidence="2">The sequence shown here is derived from an EMBL/GenBank/DDBJ whole genome shotgun (WGS) entry which is preliminary data.</text>
</comment>
<sequence length="144" mass="15364">MKKIRFFLLLSAMTWLSGQAGAQVLRSVAVAPVVADMHRCGPWFVVQKYLGANVSSMTLSDGGGYSHTVNNPVFPYTFPQGGSGTYQLSIQFTATATGYLGVSVGADPTTISCIPFRQAYSTSVTFAAGTCEQYSLVLDRACLN</sequence>
<evidence type="ECO:0008006" key="4">
    <source>
        <dbReference type="Google" id="ProtNLM"/>
    </source>
</evidence>
<evidence type="ECO:0000313" key="3">
    <source>
        <dbReference type="Proteomes" id="UP001207742"/>
    </source>
</evidence>
<feature type="chain" id="PRO_5047254963" description="Secreted protein" evidence="1">
    <location>
        <begin position="23"/>
        <end position="144"/>
    </location>
</feature>
<name>A0ABT3IHR7_9BACT</name>